<evidence type="ECO:0000256" key="1">
    <source>
        <dbReference type="SAM" id="MobiDB-lite"/>
    </source>
</evidence>
<dbReference type="PANTHER" id="PTHR43885:SF1">
    <property type="entry name" value="SUPERFAMILY HYDROLASE, PUTATIVE (AFU_ORTHOLOGUE AFUA_4G13290)-RELATED"/>
    <property type="match status" value="1"/>
</dbReference>
<dbReference type="InterPro" id="IPR036412">
    <property type="entry name" value="HAD-like_sf"/>
</dbReference>
<dbReference type="FunCoup" id="A0A2J6T1L5">
    <property type="interactions" value="99"/>
</dbReference>
<feature type="compositionally biased region" description="Basic and acidic residues" evidence="1">
    <location>
        <begin position="285"/>
        <end position="294"/>
    </location>
</feature>
<dbReference type="SUPFAM" id="SSF56784">
    <property type="entry name" value="HAD-like"/>
    <property type="match status" value="1"/>
</dbReference>
<evidence type="ECO:0000313" key="2">
    <source>
        <dbReference type="EMBL" id="PMD56909.1"/>
    </source>
</evidence>
<dbReference type="EMBL" id="KZ613847">
    <property type="protein sequence ID" value="PMD56909.1"/>
    <property type="molecule type" value="Genomic_DNA"/>
</dbReference>
<dbReference type="SFLD" id="SFLDG01129">
    <property type="entry name" value="C1.5:_HAD__Beta-PGM__Phosphata"/>
    <property type="match status" value="1"/>
</dbReference>
<sequence length="294" mass="32343">MKTYQLLTTTPRHSTFSNPQRLQCRRTFMMTTRLSKEPRRFAPLGAGIDKGTEGLPRLKGIVFDVDGTLCLPQNYMFQLMRQALGIDKSVDILDHCHSLSPDEEAAALEKIRAIEREAMVSQQPQPGIVPLMEYLDSRKIPRGICTRNFDAPVNHLLTKFLPSFEFSPVVTRDFKPPKPSPAGILHIAKSWGFTKEENGEEVGDAGNFIMVGDSIDDMTAGFRAGAATVLLANEVNVHLAQHEHTDLVISRLVELVSILEEGFVGQIGKGDEESDTKARAAGALRDGKGESSAV</sequence>
<dbReference type="OrthoDB" id="426235at2759"/>
<accession>A0A2J6T1L5</accession>
<dbReference type="Proteomes" id="UP000235371">
    <property type="component" value="Unassembled WGS sequence"/>
</dbReference>
<dbReference type="AlphaFoldDB" id="A0A2J6T1L5"/>
<protein>
    <submittedName>
        <fullName evidence="2">HAD-like protein</fullName>
    </submittedName>
</protein>
<dbReference type="GO" id="GO:0016791">
    <property type="term" value="F:phosphatase activity"/>
    <property type="evidence" value="ECO:0007669"/>
    <property type="project" value="UniProtKB-ARBA"/>
</dbReference>
<evidence type="ECO:0000313" key="3">
    <source>
        <dbReference type="Proteomes" id="UP000235371"/>
    </source>
</evidence>
<dbReference type="STRING" id="1095630.A0A2J6T1L5"/>
<gene>
    <name evidence="2" type="ORF">K444DRAFT_615349</name>
</gene>
<dbReference type="InterPro" id="IPR023214">
    <property type="entry name" value="HAD_sf"/>
</dbReference>
<feature type="compositionally biased region" description="Basic and acidic residues" evidence="1">
    <location>
        <begin position="269"/>
        <end position="278"/>
    </location>
</feature>
<dbReference type="CDD" id="cd01427">
    <property type="entry name" value="HAD_like"/>
    <property type="match status" value="1"/>
</dbReference>
<dbReference type="PANTHER" id="PTHR43885">
    <property type="entry name" value="HALOACID DEHALOGENASE-LIKE HYDROLASE"/>
    <property type="match status" value="1"/>
</dbReference>
<proteinExistence type="predicted"/>
<dbReference type="GeneID" id="36588790"/>
<reference evidence="2 3" key="1">
    <citation type="submission" date="2016-04" db="EMBL/GenBank/DDBJ databases">
        <title>A degradative enzymes factory behind the ericoid mycorrhizal symbiosis.</title>
        <authorList>
            <consortium name="DOE Joint Genome Institute"/>
            <person name="Martino E."/>
            <person name="Morin E."/>
            <person name="Grelet G."/>
            <person name="Kuo A."/>
            <person name="Kohler A."/>
            <person name="Daghino S."/>
            <person name="Barry K."/>
            <person name="Choi C."/>
            <person name="Cichocki N."/>
            <person name="Clum A."/>
            <person name="Copeland A."/>
            <person name="Hainaut M."/>
            <person name="Haridas S."/>
            <person name="Labutti K."/>
            <person name="Lindquist E."/>
            <person name="Lipzen A."/>
            <person name="Khouja H.-R."/>
            <person name="Murat C."/>
            <person name="Ohm R."/>
            <person name="Olson A."/>
            <person name="Spatafora J."/>
            <person name="Veneault-Fourrey C."/>
            <person name="Henrissat B."/>
            <person name="Grigoriev I."/>
            <person name="Martin F."/>
            <person name="Perotto S."/>
        </authorList>
    </citation>
    <scope>NUCLEOTIDE SEQUENCE [LARGE SCALE GENOMIC DNA]</scope>
    <source>
        <strain evidence="2 3">E</strain>
    </source>
</reference>
<dbReference type="InterPro" id="IPR006439">
    <property type="entry name" value="HAD-SF_hydro_IA"/>
</dbReference>
<dbReference type="SFLD" id="SFLDS00003">
    <property type="entry name" value="Haloacid_Dehalogenase"/>
    <property type="match status" value="1"/>
</dbReference>
<dbReference type="NCBIfam" id="TIGR01549">
    <property type="entry name" value="HAD-SF-IA-v1"/>
    <property type="match status" value="1"/>
</dbReference>
<keyword evidence="3" id="KW-1185">Reference proteome</keyword>
<dbReference type="Gene3D" id="1.10.260.80">
    <property type="match status" value="1"/>
</dbReference>
<dbReference type="InParanoid" id="A0A2J6T1L5"/>
<dbReference type="RefSeq" id="XP_024733813.1">
    <property type="nucleotide sequence ID" value="XM_024880713.1"/>
</dbReference>
<organism evidence="2 3">
    <name type="scientific">Hyaloscypha bicolor E</name>
    <dbReference type="NCBI Taxonomy" id="1095630"/>
    <lineage>
        <taxon>Eukaryota</taxon>
        <taxon>Fungi</taxon>
        <taxon>Dikarya</taxon>
        <taxon>Ascomycota</taxon>
        <taxon>Pezizomycotina</taxon>
        <taxon>Leotiomycetes</taxon>
        <taxon>Helotiales</taxon>
        <taxon>Hyaloscyphaceae</taxon>
        <taxon>Hyaloscypha</taxon>
        <taxon>Hyaloscypha bicolor</taxon>
    </lineage>
</organism>
<dbReference type="Gene3D" id="3.40.50.1000">
    <property type="entry name" value="HAD superfamily/HAD-like"/>
    <property type="match status" value="1"/>
</dbReference>
<dbReference type="Pfam" id="PF00702">
    <property type="entry name" value="Hydrolase"/>
    <property type="match status" value="1"/>
</dbReference>
<feature type="region of interest" description="Disordered" evidence="1">
    <location>
        <begin position="268"/>
        <end position="294"/>
    </location>
</feature>
<name>A0A2J6T1L5_9HELO</name>